<evidence type="ECO:0000256" key="2">
    <source>
        <dbReference type="ARBA" id="ARBA00023235"/>
    </source>
</evidence>
<reference evidence="3 4" key="1">
    <citation type="submission" date="2019-06" db="EMBL/GenBank/DDBJ databases">
        <title>A novel bacterium of genus Marinomonas, isolated from coastal sand.</title>
        <authorList>
            <person name="Huang H."/>
            <person name="Mo K."/>
            <person name="Hu Y."/>
        </authorList>
    </citation>
    <scope>NUCLEOTIDE SEQUENCE [LARGE SCALE GENOMIC DNA]</scope>
    <source>
        <strain evidence="3 4">HB171799</strain>
    </source>
</reference>
<accession>A0A501X2F3</accession>
<dbReference type="InterPro" id="IPR010819">
    <property type="entry name" value="AGE/CE"/>
</dbReference>
<dbReference type="SUPFAM" id="SSF48208">
    <property type="entry name" value="Six-hairpin glycosidases"/>
    <property type="match status" value="1"/>
</dbReference>
<dbReference type="Pfam" id="PF07221">
    <property type="entry name" value="GlcNAc_2-epim"/>
    <property type="match status" value="1"/>
</dbReference>
<dbReference type="InterPro" id="IPR012341">
    <property type="entry name" value="6hp_glycosidase-like_sf"/>
</dbReference>
<keyword evidence="2 3" id="KW-0413">Isomerase</keyword>
<keyword evidence="4" id="KW-1185">Reference proteome</keyword>
<dbReference type="GO" id="GO:0005975">
    <property type="term" value="P:carbohydrate metabolic process"/>
    <property type="evidence" value="ECO:0007669"/>
    <property type="project" value="InterPro"/>
</dbReference>
<comment type="caution">
    <text evidence="3">The sequence shown here is derived from an EMBL/GenBank/DDBJ whole genome shotgun (WGS) entry which is preliminary data.</text>
</comment>
<dbReference type="GO" id="GO:0016853">
    <property type="term" value="F:isomerase activity"/>
    <property type="evidence" value="ECO:0007669"/>
    <property type="project" value="UniProtKB-KW"/>
</dbReference>
<sequence>MPRLDTVLDQCKKHIIDTTLPNWMKYGQLGLGGCRESLNQDWSPNPVGRIRLLSQCRQLYTWCHAALDHELTYSTPDANRLFDFIVSHYYRDGRWLFSLDDALRPHQTHTDAYALAFILLSFSYYFRLTGNDQALTLIESTHQFLQTEMVHPNGGYHEVFPYDDDLVRRQNPHMHLLEGYVAAFKATGVDGYKQAALDIVSLAQTHFFDAKDGTLREFFNPKWQPDSTQGNWIEPGHHFEWAWLLHQTFKISNNQADQKLAQQLWQTGIKYGLDPLGGVYNAFDSGTGTPLDREKRVWPITEYLKACCVIDMPEVEREERLTAALSFLLEHYLIDNGRWHEYLDQNNQPKEYPLAATTSYHLFLGLHEVLNWRAN</sequence>
<protein>
    <submittedName>
        <fullName evidence="3">Phosphoheptose isomerase</fullName>
    </submittedName>
</protein>
<comment type="similarity">
    <text evidence="1">Belongs to the N-acylglucosamine 2-epimerase family.</text>
</comment>
<dbReference type="Proteomes" id="UP000315901">
    <property type="component" value="Unassembled WGS sequence"/>
</dbReference>
<dbReference type="RefSeq" id="WP_140587247.1">
    <property type="nucleotide sequence ID" value="NZ_VFRR01000004.1"/>
</dbReference>
<organism evidence="3 4">
    <name type="scientific">Maribrevibacterium harenarium</name>
    <dbReference type="NCBI Taxonomy" id="2589817"/>
    <lineage>
        <taxon>Bacteria</taxon>
        <taxon>Pseudomonadati</taxon>
        <taxon>Pseudomonadota</taxon>
        <taxon>Gammaproteobacteria</taxon>
        <taxon>Oceanospirillales</taxon>
        <taxon>Oceanospirillaceae</taxon>
        <taxon>Maribrevibacterium</taxon>
    </lineage>
</organism>
<evidence type="ECO:0000256" key="1">
    <source>
        <dbReference type="ARBA" id="ARBA00008558"/>
    </source>
</evidence>
<dbReference type="PANTHER" id="PTHR15108">
    <property type="entry name" value="N-ACYLGLUCOSAMINE-2-EPIMERASE"/>
    <property type="match status" value="1"/>
</dbReference>
<gene>
    <name evidence="3" type="ORF">FJM67_03285</name>
</gene>
<name>A0A501X2F3_9GAMM</name>
<dbReference type="OrthoDB" id="9806359at2"/>
<evidence type="ECO:0000313" key="3">
    <source>
        <dbReference type="EMBL" id="TPE54665.1"/>
    </source>
</evidence>
<dbReference type="AlphaFoldDB" id="A0A501X2F3"/>
<dbReference type="EMBL" id="VFRR01000004">
    <property type="protein sequence ID" value="TPE54665.1"/>
    <property type="molecule type" value="Genomic_DNA"/>
</dbReference>
<dbReference type="Gene3D" id="1.50.10.10">
    <property type="match status" value="1"/>
</dbReference>
<proteinExistence type="inferred from homology"/>
<dbReference type="InterPro" id="IPR008928">
    <property type="entry name" value="6-hairpin_glycosidase_sf"/>
</dbReference>
<evidence type="ECO:0000313" key="4">
    <source>
        <dbReference type="Proteomes" id="UP000315901"/>
    </source>
</evidence>